<gene>
    <name evidence="4" type="ORF">CRE_15711</name>
</gene>
<dbReference type="FunCoup" id="E3NCA1">
    <property type="interactions" value="534"/>
</dbReference>
<feature type="domain" description="DUF7154" evidence="3">
    <location>
        <begin position="291"/>
        <end position="413"/>
    </location>
</feature>
<sequence length="426" mass="47824">MRAQTFLLIFCLASSIVYPVFGKRCRCTTTPKPYTNTQTFLLIIGISISYPEFGRRCRCVTTPKPTSKPTSVTPIPTPKPTPISTPDTLKPTPIPSIYTPPPACRPRQNTTVLFAYSTDIDYKTYSNGAAAVVGYGGLYAKTANVRFDTTQDEEIEYHTDRRNLNASLLAHPPNPSLGYGNKTTGSNLYKVLKKFLNNKKAPICGAIVYIAVKRYPDESDVSDIISQLRANHVIVHIFVDSIPSGGSNSATLYKMSLQTNGYCVFATGYDLSTAFGDRIWALKYPYQFLAQNFLVSGSGRIEIRAFKTPIPPGYSDWCEVAITVQNHSKHHFQVKLDHSTKFAALDDSFVSMNYTIESTDGSDVYEFPRIARYLYGTAQTAGLRFNGSLSYKWTIDYHYDTDAPQIIQLRMYSRYYHDFLPLPDFK</sequence>
<evidence type="ECO:0000259" key="3">
    <source>
        <dbReference type="Pfam" id="PF23673"/>
    </source>
</evidence>
<dbReference type="GO" id="GO:0045087">
    <property type="term" value="P:innate immune response"/>
    <property type="evidence" value="ECO:0007669"/>
    <property type="project" value="TreeGrafter"/>
</dbReference>
<dbReference type="InParanoid" id="E3NCA1"/>
<dbReference type="PANTHER" id="PTHR23062">
    <property type="entry name" value="HYPOTHETICAL PROTEIN C.ELEGANS"/>
    <property type="match status" value="1"/>
</dbReference>
<dbReference type="AlphaFoldDB" id="E3NCA1"/>
<dbReference type="Pfam" id="PF23673">
    <property type="entry name" value="DUF7154"/>
    <property type="match status" value="1"/>
</dbReference>
<dbReference type="OrthoDB" id="5850216at2759"/>
<name>E3NCA1_CAERE</name>
<evidence type="ECO:0000256" key="1">
    <source>
        <dbReference type="SAM" id="MobiDB-lite"/>
    </source>
</evidence>
<reference evidence="4" key="1">
    <citation type="submission" date="2007-07" db="EMBL/GenBank/DDBJ databases">
        <title>PCAP assembly of the Caenorhabditis remanei genome.</title>
        <authorList>
            <consortium name="The Caenorhabditis remanei Sequencing Consortium"/>
            <person name="Wilson R.K."/>
        </authorList>
    </citation>
    <scope>NUCLEOTIDE SEQUENCE [LARGE SCALE GENOMIC DNA]</scope>
    <source>
        <strain evidence="4">PB4641</strain>
    </source>
</reference>
<dbReference type="HOGENOM" id="CLU_041479_0_0_1"/>
<feature type="compositionally biased region" description="Low complexity" evidence="1">
    <location>
        <begin position="62"/>
        <end position="74"/>
    </location>
</feature>
<feature type="chain" id="PRO_5003178368" description="DUF7154 domain-containing protein" evidence="2">
    <location>
        <begin position="23"/>
        <end position="426"/>
    </location>
</feature>
<dbReference type="PANTHER" id="PTHR23062:SF3">
    <property type="entry name" value="ANF_RECEPTOR DOMAIN-CONTAINING PROTEIN-RELATED"/>
    <property type="match status" value="1"/>
</dbReference>
<keyword evidence="5" id="KW-1185">Reference proteome</keyword>
<feature type="region of interest" description="Disordered" evidence="1">
    <location>
        <begin position="62"/>
        <end position="92"/>
    </location>
</feature>
<feature type="signal peptide" evidence="2">
    <location>
        <begin position="1"/>
        <end position="22"/>
    </location>
</feature>
<proteinExistence type="predicted"/>
<accession>E3NCA1</accession>
<organism evidence="5">
    <name type="scientific">Caenorhabditis remanei</name>
    <name type="common">Caenorhabditis vulgaris</name>
    <dbReference type="NCBI Taxonomy" id="31234"/>
    <lineage>
        <taxon>Eukaryota</taxon>
        <taxon>Metazoa</taxon>
        <taxon>Ecdysozoa</taxon>
        <taxon>Nematoda</taxon>
        <taxon>Chromadorea</taxon>
        <taxon>Rhabditida</taxon>
        <taxon>Rhabditina</taxon>
        <taxon>Rhabditomorpha</taxon>
        <taxon>Rhabditoidea</taxon>
        <taxon>Rhabditidae</taxon>
        <taxon>Peloderinae</taxon>
        <taxon>Caenorhabditis</taxon>
    </lineage>
</organism>
<dbReference type="STRING" id="31234.E3NCA1"/>
<evidence type="ECO:0000256" key="2">
    <source>
        <dbReference type="SAM" id="SignalP"/>
    </source>
</evidence>
<dbReference type="EMBL" id="DS268594">
    <property type="protein sequence ID" value="EFO92705.1"/>
    <property type="molecule type" value="Genomic_DNA"/>
</dbReference>
<keyword evidence="2" id="KW-0732">Signal</keyword>
<dbReference type="Proteomes" id="UP000008281">
    <property type="component" value="Unassembled WGS sequence"/>
</dbReference>
<evidence type="ECO:0000313" key="5">
    <source>
        <dbReference type="Proteomes" id="UP000008281"/>
    </source>
</evidence>
<evidence type="ECO:0000313" key="4">
    <source>
        <dbReference type="EMBL" id="EFO92705.1"/>
    </source>
</evidence>
<dbReference type="InterPro" id="IPR055578">
    <property type="entry name" value="DUF7154"/>
</dbReference>
<protein>
    <recommendedName>
        <fullName evidence="3">DUF7154 domain-containing protein</fullName>
    </recommendedName>
</protein>